<evidence type="ECO:0000313" key="15">
    <source>
        <dbReference type="EMBL" id="BAM03010.1"/>
    </source>
</evidence>
<keyword evidence="6 12" id="KW-0479">Metal-binding</keyword>
<proteinExistence type="inferred from homology"/>
<keyword evidence="2 12" id="KW-0639">Primosome</keyword>
<evidence type="ECO:0000256" key="11">
    <source>
        <dbReference type="ARBA" id="ARBA00023163"/>
    </source>
</evidence>
<dbReference type="Pfam" id="PF13155">
    <property type="entry name" value="Toprim_2"/>
    <property type="match status" value="1"/>
</dbReference>
<dbReference type="GO" id="GO:0003677">
    <property type="term" value="F:DNA binding"/>
    <property type="evidence" value="ECO:0007669"/>
    <property type="project" value="UniProtKB-KW"/>
</dbReference>
<accession>I0ICM2</accession>
<dbReference type="GO" id="GO:0000428">
    <property type="term" value="C:DNA-directed RNA polymerase complex"/>
    <property type="evidence" value="ECO:0007669"/>
    <property type="project" value="UniProtKB-KW"/>
</dbReference>
<gene>
    <name evidence="12 15" type="primary">dnaG</name>
    <name evidence="15" type="ordered locus">PSMK_08510</name>
</gene>
<evidence type="ECO:0000256" key="7">
    <source>
        <dbReference type="ARBA" id="ARBA00022771"/>
    </source>
</evidence>
<dbReference type="eggNOG" id="COG0358">
    <property type="taxonomic scope" value="Bacteria"/>
</dbReference>
<dbReference type="InterPro" id="IPR006171">
    <property type="entry name" value="TOPRIM_dom"/>
</dbReference>
<dbReference type="InterPro" id="IPR037068">
    <property type="entry name" value="DNA_primase_core_N_sf"/>
</dbReference>
<dbReference type="InterPro" id="IPR030846">
    <property type="entry name" value="DnaG_bac"/>
</dbReference>
<dbReference type="Pfam" id="PF01807">
    <property type="entry name" value="Zn_ribbon_DnaG"/>
    <property type="match status" value="1"/>
</dbReference>
<evidence type="ECO:0000256" key="6">
    <source>
        <dbReference type="ARBA" id="ARBA00022723"/>
    </source>
</evidence>
<dbReference type="SUPFAM" id="SSF56731">
    <property type="entry name" value="DNA primase core"/>
    <property type="match status" value="1"/>
</dbReference>
<dbReference type="OrthoDB" id="9803773at2"/>
<dbReference type="Pfam" id="PF08275">
    <property type="entry name" value="DNAG_N"/>
    <property type="match status" value="1"/>
</dbReference>
<dbReference type="Gene3D" id="3.40.1360.10">
    <property type="match status" value="1"/>
</dbReference>
<dbReference type="NCBIfam" id="TIGR01391">
    <property type="entry name" value="dnaG"/>
    <property type="match status" value="1"/>
</dbReference>
<dbReference type="InterPro" id="IPR013264">
    <property type="entry name" value="DNAG_N"/>
</dbReference>
<evidence type="ECO:0000256" key="12">
    <source>
        <dbReference type="HAMAP-Rule" id="MF_00974"/>
    </source>
</evidence>
<dbReference type="Gene3D" id="3.90.580.10">
    <property type="entry name" value="Zinc finger, CHC2-type domain"/>
    <property type="match status" value="1"/>
</dbReference>
<evidence type="ECO:0000256" key="10">
    <source>
        <dbReference type="ARBA" id="ARBA00023125"/>
    </source>
</evidence>
<evidence type="ECO:0000256" key="4">
    <source>
        <dbReference type="ARBA" id="ARBA00022695"/>
    </source>
</evidence>
<comment type="cofactor">
    <cofactor evidence="12">
        <name>Zn(2+)</name>
        <dbReference type="ChEBI" id="CHEBI:29105"/>
    </cofactor>
    <text evidence="12">Binds 1 zinc ion per monomer.</text>
</comment>
<keyword evidence="8 12" id="KW-0862">Zinc</keyword>
<evidence type="ECO:0000256" key="1">
    <source>
        <dbReference type="ARBA" id="ARBA00022478"/>
    </source>
</evidence>
<evidence type="ECO:0000259" key="14">
    <source>
        <dbReference type="PROSITE" id="PS50880"/>
    </source>
</evidence>
<dbReference type="Gene3D" id="3.90.980.10">
    <property type="entry name" value="DNA primase, catalytic core, N-terminal domain"/>
    <property type="match status" value="1"/>
</dbReference>
<comment type="domain">
    <text evidence="12">Contains an N-terminal zinc-binding domain, a central core domain that contains the primase activity, and a C-terminal DnaB-binding domain.</text>
</comment>
<dbReference type="AlphaFoldDB" id="I0ICM2"/>
<dbReference type="CDD" id="cd03364">
    <property type="entry name" value="TOPRIM_DnaG_primases"/>
    <property type="match status" value="1"/>
</dbReference>
<comment type="function">
    <text evidence="12">RNA polymerase that catalyzes the synthesis of short RNA molecules used as primers for DNA polymerase during DNA replication.</text>
</comment>
<keyword evidence="16" id="KW-1185">Reference proteome</keyword>
<feature type="compositionally biased region" description="Low complexity" evidence="13">
    <location>
        <begin position="511"/>
        <end position="523"/>
    </location>
</feature>
<feature type="domain" description="Toprim" evidence="14">
    <location>
        <begin position="294"/>
        <end position="373"/>
    </location>
</feature>
<keyword evidence="1 12" id="KW-0240">DNA-directed RNA polymerase</keyword>
<evidence type="ECO:0000256" key="13">
    <source>
        <dbReference type="SAM" id="MobiDB-lite"/>
    </source>
</evidence>
<keyword evidence="5 12" id="KW-0235">DNA replication</keyword>
<dbReference type="Proteomes" id="UP000007881">
    <property type="component" value="Chromosome"/>
</dbReference>
<dbReference type="GO" id="GO:1990077">
    <property type="term" value="C:primosome complex"/>
    <property type="evidence" value="ECO:0007669"/>
    <property type="project" value="UniProtKB-KW"/>
</dbReference>
<evidence type="ECO:0000256" key="2">
    <source>
        <dbReference type="ARBA" id="ARBA00022515"/>
    </source>
</evidence>
<dbReference type="HAMAP" id="MF_00974">
    <property type="entry name" value="DNA_primase_DnaG"/>
    <property type="match status" value="1"/>
</dbReference>
<name>I0ICM2_PHYMF</name>
<keyword evidence="4 12" id="KW-0548">Nucleotidyltransferase</keyword>
<dbReference type="InterPro" id="IPR034151">
    <property type="entry name" value="TOPRIM_DnaG_bac"/>
</dbReference>
<dbReference type="HOGENOM" id="CLU_013501_3_3_0"/>
<feature type="region of interest" description="Disordered" evidence="13">
    <location>
        <begin position="95"/>
        <end position="128"/>
    </location>
</feature>
<dbReference type="SMART" id="SM00493">
    <property type="entry name" value="TOPRIM"/>
    <property type="match status" value="1"/>
</dbReference>
<dbReference type="InterPro" id="IPR036977">
    <property type="entry name" value="DNA_primase_Znf_CHC2"/>
</dbReference>
<protein>
    <recommendedName>
        <fullName evidence="12">DNA primase</fullName>
        <ecNumber evidence="12">2.7.7.101</ecNumber>
    </recommendedName>
</protein>
<evidence type="ECO:0000256" key="3">
    <source>
        <dbReference type="ARBA" id="ARBA00022679"/>
    </source>
</evidence>
<keyword evidence="10 12" id="KW-0238">DNA-binding</keyword>
<dbReference type="PROSITE" id="PS50880">
    <property type="entry name" value="TOPRIM"/>
    <property type="match status" value="1"/>
</dbReference>
<dbReference type="EMBL" id="AP012338">
    <property type="protein sequence ID" value="BAM03010.1"/>
    <property type="molecule type" value="Genomic_DNA"/>
</dbReference>
<dbReference type="EC" id="2.7.7.101" evidence="12"/>
<keyword evidence="11 12" id="KW-0804">Transcription</keyword>
<comment type="similarity">
    <text evidence="12">Belongs to the DnaG primase family.</text>
</comment>
<sequence length="708" mass="75668">MNNDRERVLAATDLVALIGEFVALRPQGREFVGLCPFHDDKKPSMGVSPAKQIFKCFPCGAGGTAFDFVMRYHKLEFVEALEFLAQRSGVELTPWKPRTAGSLGSRSPRSADSAPEEEAAPRESPRRRLTRACGQAQAFFQAMLKHEVHGAAARAVLQARGISAESVERFGLGAAPDRWDGLERMVASKAWDAEAFAAAGLVRARDKSRRDAVDLSAGAPAAAAVADGGSFDMLRHRLVFPIADALGRPVAFGGRKIREEDDPKYLNTPESDVFHKQRTLYGLHLAKQKILETRTAVLVEGYTDVVACHQAGATNVVAALGTALTPGHAGVLRRFCDRVVLVMDGDAAGQSAADRAIETFLTADLDVALAALPDGLDPDELLKERGLDAWNRAVGSAQDALAWQLDKLAATLGGDATVTGRQKLAEAFLQRMADAGLAKASPLRRAFLHERLGELLHVPGDAIGGMIDRLPARAAAYEPAPEPDPGEYAMYVQGSEDREDEPPMPPEGWEEAGAATEQAATPAPVSPVRAPTLRAVRAAELGVLAALASRTALFDATLPGGTPVDEALTPADFVTPGHRRVFQVLFDRLCRGERPSLAGLVAGIDDPQDRGLLLEAEAAEGIGDADDASALAVLEQSATALIAHRRRAARRLDTARVLAELRDDPPADPADPATAQADAARLDRLEKLRLLMAEGQAPTRITRLRPSR</sequence>
<keyword evidence="9" id="KW-0460">Magnesium</keyword>
<feature type="region of interest" description="Disordered" evidence="13">
    <location>
        <begin position="495"/>
        <end position="525"/>
    </location>
</feature>
<dbReference type="GO" id="GO:0005737">
    <property type="term" value="C:cytoplasm"/>
    <property type="evidence" value="ECO:0007669"/>
    <property type="project" value="TreeGrafter"/>
</dbReference>
<keyword evidence="3 12" id="KW-0808">Transferase</keyword>
<comment type="subunit">
    <text evidence="12">Monomer. Interacts with DnaB.</text>
</comment>
<feature type="zinc finger region" description="CHC2-type" evidence="12">
    <location>
        <begin position="35"/>
        <end position="59"/>
    </location>
</feature>
<dbReference type="KEGG" id="phm:PSMK_08510"/>
<dbReference type="GO" id="GO:0003899">
    <property type="term" value="F:DNA-directed RNA polymerase activity"/>
    <property type="evidence" value="ECO:0007669"/>
    <property type="project" value="UniProtKB-UniRule"/>
</dbReference>
<organism evidence="15 16">
    <name type="scientific">Phycisphaera mikurensis (strain NBRC 102666 / KCTC 22515 / FYK2301M01)</name>
    <dbReference type="NCBI Taxonomy" id="1142394"/>
    <lineage>
        <taxon>Bacteria</taxon>
        <taxon>Pseudomonadati</taxon>
        <taxon>Planctomycetota</taxon>
        <taxon>Phycisphaerae</taxon>
        <taxon>Phycisphaerales</taxon>
        <taxon>Phycisphaeraceae</taxon>
        <taxon>Phycisphaera</taxon>
    </lineage>
</organism>
<dbReference type="InterPro" id="IPR002694">
    <property type="entry name" value="Znf_CHC2"/>
</dbReference>
<dbReference type="STRING" id="1142394.PSMK_08510"/>
<dbReference type="InterPro" id="IPR050219">
    <property type="entry name" value="DnaG_primase"/>
</dbReference>
<comment type="catalytic activity">
    <reaction evidence="12">
        <text>ssDNA + n NTP = ssDNA/pppN(pN)n-1 hybrid + (n-1) diphosphate.</text>
        <dbReference type="EC" id="2.7.7.101"/>
    </reaction>
</comment>
<dbReference type="PANTHER" id="PTHR30313:SF2">
    <property type="entry name" value="DNA PRIMASE"/>
    <property type="match status" value="1"/>
</dbReference>
<dbReference type="PANTHER" id="PTHR30313">
    <property type="entry name" value="DNA PRIMASE"/>
    <property type="match status" value="1"/>
</dbReference>
<reference evidence="15 16" key="1">
    <citation type="submission" date="2012-02" db="EMBL/GenBank/DDBJ databases">
        <title>Complete genome sequence of Phycisphaera mikurensis NBRC 102666.</title>
        <authorList>
            <person name="Ankai A."/>
            <person name="Hosoyama A."/>
            <person name="Terui Y."/>
            <person name="Sekine M."/>
            <person name="Fukai R."/>
            <person name="Kato Y."/>
            <person name="Nakamura S."/>
            <person name="Yamada-Narita S."/>
            <person name="Kawakoshi A."/>
            <person name="Fukunaga Y."/>
            <person name="Yamazaki S."/>
            <person name="Fujita N."/>
        </authorList>
    </citation>
    <scope>NUCLEOTIDE SEQUENCE [LARGE SCALE GENOMIC DNA]</scope>
    <source>
        <strain evidence="16">NBRC 102666 / KCTC 22515 / FYK2301M01</strain>
    </source>
</reference>
<evidence type="ECO:0000256" key="5">
    <source>
        <dbReference type="ARBA" id="ARBA00022705"/>
    </source>
</evidence>
<dbReference type="GO" id="GO:0008270">
    <property type="term" value="F:zinc ion binding"/>
    <property type="evidence" value="ECO:0007669"/>
    <property type="project" value="UniProtKB-UniRule"/>
</dbReference>
<keyword evidence="7 12" id="KW-0863">Zinc-finger</keyword>
<evidence type="ECO:0000313" key="16">
    <source>
        <dbReference type="Proteomes" id="UP000007881"/>
    </source>
</evidence>
<dbReference type="GO" id="GO:0006269">
    <property type="term" value="P:DNA replication, synthesis of primer"/>
    <property type="evidence" value="ECO:0007669"/>
    <property type="project" value="UniProtKB-UniRule"/>
</dbReference>
<dbReference type="RefSeq" id="WP_014436230.1">
    <property type="nucleotide sequence ID" value="NC_017080.1"/>
</dbReference>
<evidence type="ECO:0000256" key="9">
    <source>
        <dbReference type="ARBA" id="ARBA00022842"/>
    </source>
</evidence>
<dbReference type="SUPFAM" id="SSF57783">
    <property type="entry name" value="Zinc beta-ribbon"/>
    <property type="match status" value="1"/>
</dbReference>
<evidence type="ECO:0000256" key="8">
    <source>
        <dbReference type="ARBA" id="ARBA00022833"/>
    </source>
</evidence>
<dbReference type="SMART" id="SM00400">
    <property type="entry name" value="ZnF_CHCC"/>
    <property type="match status" value="1"/>
</dbReference>
<dbReference type="InterPro" id="IPR006295">
    <property type="entry name" value="DNA_primase_DnaG"/>
</dbReference>
<dbReference type="PATRIC" id="fig|1142394.8.peg.881"/>
<dbReference type="FunFam" id="3.90.580.10:FF:000001">
    <property type="entry name" value="DNA primase"/>
    <property type="match status" value="1"/>
</dbReference>